<dbReference type="EMBL" id="KQ947404">
    <property type="protein sequence ID" value="KUJ23732.1"/>
    <property type="molecule type" value="Genomic_DNA"/>
</dbReference>
<reference evidence="3 4" key="1">
    <citation type="submission" date="2015-10" db="EMBL/GenBank/DDBJ databases">
        <title>Full genome of DAOMC 229536 Phialocephala scopiformis, a fungal endophyte of spruce producing the potent anti-insectan compound rugulosin.</title>
        <authorList>
            <consortium name="DOE Joint Genome Institute"/>
            <person name="Walker A.K."/>
            <person name="Frasz S.L."/>
            <person name="Seifert K.A."/>
            <person name="Miller J.D."/>
            <person name="Mondo S.J."/>
            <person name="Labutti K."/>
            <person name="Lipzen A."/>
            <person name="Dockter R."/>
            <person name="Kennedy M."/>
            <person name="Grigoriev I.V."/>
            <person name="Spatafora J.W."/>
        </authorList>
    </citation>
    <scope>NUCLEOTIDE SEQUENCE [LARGE SCALE GENOMIC DNA]</scope>
    <source>
        <strain evidence="3 4">CBS 120377</strain>
    </source>
</reference>
<feature type="compositionally biased region" description="Polar residues" evidence="1">
    <location>
        <begin position="328"/>
        <end position="338"/>
    </location>
</feature>
<keyword evidence="2" id="KW-0812">Transmembrane</keyword>
<proteinExistence type="predicted"/>
<feature type="compositionally biased region" description="Low complexity" evidence="1">
    <location>
        <begin position="148"/>
        <end position="178"/>
    </location>
</feature>
<organism evidence="3 4">
    <name type="scientific">Mollisia scopiformis</name>
    <name type="common">Conifer needle endophyte fungus</name>
    <name type="synonym">Phialocephala scopiformis</name>
    <dbReference type="NCBI Taxonomy" id="149040"/>
    <lineage>
        <taxon>Eukaryota</taxon>
        <taxon>Fungi</taxon>
        <taxon>Dikarya</taxon>
        <taxon>Ascomycota</taxon>
        <taxon>Pezizomycotina</taxon>
        <taxon>Leotiomycetes</taxon>
        <taxon>Helotiales</taxon>
        <taxon>Mollisiaceae</taxon>
        <taxon>Mollisia</taxon>
    </lineage>
</organism>
<dbReference type="GeneID" id="28815257"/>
<dbReference type="AlphaFoldDB" id="A0A194XVJ4"/>
<dbReference type="InParanoid" id="A0A194XVJ4"/>
<feature type="region of interest" description="Disordered" evidence="1">
    <location>
        <begin position="227"/>
        <end position="265"/>
    </location>
</feature>
<feature type="region of interest" description="Disordered" evidence="1">
    <location>
        <begin position="148"/>
        <end position="198"/>
    </location>
</feature>
<dbReference type="CDD" id="cd12087">
    <property type="entry name" value="TM_EGFR-like"/>
    <property type="match status" value="1"/>
</dbReference>
<keyword evidence="4" id="KW-1185">Reference proteome</keyword>
<dbReference type="OrthoDB" id="5347452at2759"/>
<feature type="compositionally biased region" description="Polar residues" evidence="1">
    <location>
        <begin position="254"/>
        <end position="265"/>
    </location>
</feature>
<feature type="compositionally biased region" description="Low complexity" evidence="1">
    <location>
        <begin position="186"/>
        <end position="198"/>
    </location>
</feature>
<feature type="region of interest" description="Disordered" evidence="1">
    <location>
        <begin position="312"/>
        <end position="362"/>
    </location>
</feature>
<dbReference type="RefSeq" id="XP_018078087.1">
    <property type="nucleotide sequence ID" value="XM_018205531.1"/>
</dbReference>
<feature type="transmembrane region" description="Helical" evidence="2">
    <location>
        <begin position="197"/>
        <end position="222"/>
    </location>
</feature>
<accession>A0A194XVJ4</accession>
<evidence type="ECO:0000256" key="1">
    <source>
        <dbReference type="SAM" id="MobiDB-lite"/>
    </source>
</evidence>
<protein>
    <submittedName>
        <fullName evidence="3">Uncharacterized protein</fullName>
    </submittedName>
</protein>
<keyword evidence="2" id="KW-1133">Transmembrane helix</keyword>
<dbReference type="Proteomes" id="UP000070700">
    <property type="component" value="Unassembled WGS sequence"/>
</dbReference>
<evidence type="ECO:0000313" key="3">
    <source>
        <dbReference type="EMBL" id="KUJ23732.1"/>
    </source>
</evidence>
<evidence type="ECO:0000256" key="2">
    <source>
        <dbReference type="SAM" id="Phobius"/>
    </source>
</evidence>
<gene>
    <name evidence="3" type="ORF">LY89DRAFT_1665</name>
</gene>
<name>A0A194XVJ4_MOLSC</name>
<dbReference type="STRING" id="149040.A0A194XVJ4"/>
<dbReference type="KEGG" id="psco:LY89DRAFT_1665"/>
<sequence>MSNGNARRQALSAKKLRRVDLLVVLPVCNYLTCENFGDACVHDAQYSVWGCCQTPYTACQLYTSCLPYSDIASCGPDCSADPYLTICSDSFYPICDQYVLDDKGILASNFYCDSTTDIETASLFATDGDQGFVTYVEVTMSILSASTSSKSTSQSSSSSSTKPSSSPTAIILTTSTSPTPSPTPSPTHTSSPSSTPVGAIAGGTVGGIAVIGAIIVAILLILRRKRNKPSNSAMAATPRPATYDESTAHPPPQMHSSPVPSYDTRGSTYKPSIPMSPASYTPEAQKTTPMYAAGGQQHAGLGLEVTELPSPPGTPANAHLSGGYATPRYSSLGASPMSSVPVARPGNENDAPEVQRYQPFMG</sequence>
<keyword evidence="2" id="KW-0472">Membrane</keyword>
<evidence type="ECO:0000313" key="4">
    <source>
        <dbReference type="Proteomes" id="UP000070700"/>
    </source>
</evidence>